<evidence type="ECO:0000313" key="1">
    <source>
        <dbReference type="EMBL" id="SDF74723.1"/>
    </source>
</evidence>
<dbReference type="STRING" id="1391627.SAMN05216464_1286"/>
<gene>
    <name evidence="1" type="ORF">SAMN05216464_1286</name>
</gene>
<dbReference type="OrthoDB" id="7520791at2"/>
<accession>A0A1G7NL24</accession>
<protein>
    <submittedName>
        <fullName evidence="1">Uncharacterized protein</fullName>
    </submittedName>
</protein>
<keyword evidence="2" id="KW-1185">Reference proteome</keyword>
<sequence>MNASSPWTINTQYLFEKELPVAYERSFQDLNFKCYLAKDSAWLVTQFQNNERLAFRAAYSPNDILQGEISAMGDQLSWNIRCVLGEYQVKIGFPGEGNLALRLTTTLKTARETLFPFWPRDIVPLPKPNGVKIPHAEVHVSQVGSRSGQLFFSIPDTGSVFYFQDLSSLCSYCHATCTSAGDIVGGNWPEVGLALPVTKNKPLPAGETFILSDAYVAFSTDIPGDEFELARQYLDLVANVYLALPIPETSYNHWPEIAEKALASIIDNKGCWFQVNGKPYLNAYVCDYKTPPEIMVQLAVLLPMLDHSKWTGQEHEVIRLLRDGLPPFYHEKLGTISRWLPASEGNLDGEEEQLQPMVMDAWYLHHPLLNLSRMALDGDKTAKKLFLDSIGFAIKVAKHFKYEWPVFYKMDTLEVVKAETAEGKGGEKDVPGLYAHVMLQAWELTKEEKYLTEAKRSAKKLKGNGLNVFYQANNTAFSAGALLRLWKITGEKVYKELSYLCLAGMVKNLQLWNCNYGYGKYYPTFFGVFPLNDAPYTAAYEEQEVFSALHEYLRLAEGEDIPASISLLAAEFIRYLLHRGAYYFPPNLPKEMLSDEVKTGEIDPDLWIPLEDMGDGWTKSGSVGQEVYGAGIPFGIVPRHYFKVPGEDFMVYVEYPTAEIHFRKGGTIHLAVRGDARLACNLMIIKSSGSPLPVLTVTAGNEALKGHRRKDGHIAYRVQGNQQLTIHWKKK</sequence>
<dbReference type="EMBL" id="FNAI01000028">
    <property type="protein sequence ID" value="SDF74723.1"/>
    <property type="molecule type" value="Genomic_DNA"/>
</dbReference>
<dbReference type="Proteomes" id="UP000199072">
    <property type="component" value="Unassembled WGS sequence"/>
</dbReference>
<reference evidence="1 2" key="1">
    <citation type="submission" date="2016-10" db="EMBL/GenBank/DDBJ databases">
        <authorList>
            <person name="de Groot N.N."/>
        </authorList>
    </citation>
    <scope>NUCLEOTIDE SEQUENCE [LARGE SCALE GENOMIC DNA]</scope>
    <source>
        <strain evidence="1 2">47C3B</strain>
    </source>
</reference>
<dbReference type="GO" id="GO:0005975">
    <property type="term" value="P:carbohydrate metabolic process"/>
    <property type="evidence" value="ECO:0007669"/>
    <property type="project" value="InterPro"/>
</dbReference>
<dbReference type="AlphaFoldDB" id="A0A1G7NL24"/>
<dbReference type="SUPFAM" id="SSF48208">
    <property type="entry name" value="Six-hairpin glycosidases"/>
    <property type="match status" value="1"/>
</dbReference>
<organism evidence="1 2">
    <name type="scientific">Mucilaginibacter pineti</name>
    <dbReference type="NCBI Taxonomy" id="1391627"/>
    <lineage>
        <taxon>Bacteria</taxon>
        <taxon>Pseudomonadati</taxon>
        <taxon>Bacteroidota</taxon>
        <taxon>Sphingobacteriia</taxon>
        <taxon>Sphingobacteriales</taxon>
        <taxon>Sphingobacteriaceae</taxon>
        <taxon>Mucilaginibacter</taxon>
    </lineage>
</organism>
<dbReference type="InterPro" id="IPR008928">
    <property type="entry name" value="6-hairpin_glycosidase_sf"/>
</dbReference>
<evidence type="ECO:0000313" key="2">
    <source>
        <dbReference type="Proteomes" id="UP000199072"/>
    </source>
</evidence>
<proteinExistence type="predicted"/>
<name>A0A1G7NL24_9SPHI</name>
<dbReference type="RefSeq" id="WP_091157532.1">
    <property type="nucleotide sequence ID" value="NZ_FNAI01000028.1"/>
</dbReference>